<dbReference type="Gene3D" id="1.10.520.10">
    <property type="match status" value="1"/>
</dbReference>
<evidence type="ECO:0000256" key="3">
    <source>
        <dbReference type="ARBA" id="ARBA00022723"/>
    </source>
</evidence>
<dbReference type="InterPro" id="IPR010255">
    <property type="entry name" value="Haem_peroxidase_sf"/>
</dbReference>
<feature type="signal peptide" evidence="7">
    <location>
        <begin position="1"/>
        <end position="19"/>
    </location>
</feature>
<dbReference type="OrthoDB" id="5985073at2759"/>
<proteinExistence type="inferred from homology"/>
<dbReference type="OMA" id="QAYVWPS"/>
<sequence length="545" mass="58477">MPTFGRLLAFLAVLIEVYAYTWPSNIDYLEGLIYQQSGYRRFGVIDGVSPCSFSSGGAGRQAAAEWVRSAFHDMITHNTTDGTGGMDASIMFEMDRPENPGAAFNGTMNFMINFYNIQVSMADLFALAVYHAVGSCGGPRIAMRGGRIDATSAGPPGVPEPTDDLDTIVTQFASAGFSISEMIRMVACGHSRSLFLSSYLKFNYRSALGGVHGVDFPNITGNDSSTNFVHFDSTFDSFDTMVVTGYLDDTTQNPLVVGPATSNSDLLVFSADGNATMQSLSDNESFTTTCKDILERMIEVVPPSVTLSDPIEPIPIKPVAIQMTFDSSGALTFTGEIRVLTSDRDDTNLTVRLHYADHDGNIPSDNTISTVVVSISGYGFGVNFNFYAFSAAVSNGISSFNVSITSSSGAEEVYDNGGEGFPIQDNIFFLSSHSCLVQEVDENGNWNLTAVAAVRNDVSLANPSLDVVVKTQRIGIPVPLLTVESSPMEIWNAGAYDGFTLYTGSFSLPIYSWSTTFDVTVGEYSDSFKSSGGLTVIVISSTISP</sequence>
<dbReference type="Pfam" id="PF00141">
    <property type="entry name" value="peroxidase"/>
    <property type="match status" value="1"/>
</dbReference>
<dbReference type="GO" id="GO:0046872">
    <property type="term" value="F:metal ion binding"/>
    <property type="evidence" value="ECO:0007669"/>
    <property type="project" value="UniProtKB-UniRule"/>
</dbReference>
<feature type="chain" id="PRO_5013429166" description="Peroxidase" evidence="7">
    <location>
        <begin position="20"/>
        <end position="545"/>
    </location>
</feature>
<gene>
    <name evidence="9" type="ORF">ARMGADRAFT_1082866</name>
</gene>
<keyword evidence="2" id="KW-0349">Heme</keyword>
<name>A0A2H3D935_ARMGA</name>
<organism evidence="9 10">
    <name type="scientific">Armillaria gallica</name>
    <name type="common">Bulbous honey fungus</name>
    <name type="synonym">Armillaria bulbosa</name>
    <dbReference type="NCBI Taxonomy" id="47427"/>
    <lineage>
        <taxon>Eukaryota</taxon>
        <taxon>Fungi</taxon>
        <taxon>Dikarya</taxon>
        <taxon>Basidiomycota</taxon>
        <taxon>Agaricomycotina</taxon>
        <taxon>Agaricomycetes</taxon>
        <taxon>Agaricomycetidae</taxon>
        <taxon>Agaricales</taxon>
        <taxon>Marasmiineae</taxon>
        <taxon>Physalacriaceae</taxon>
        <taxon>Armillaria</taxon>
    </lineage>
</organism>
<dbReference type="InterPro" id="IPR002016">
    <property type="entry name" value="Haem_peroxidase"/>
</dbReference>
<evidence type="ECO:0000256" key="1">
    <source>
        <dbReference type="ARBA" id="ARBA00022559"/>
    </source>
</evidence>
<evidence type="ECO:0000313" key="10">
    <source>
        <dbReference type="Proteomes" id="UP000217790"/>
    </source>
</evidence>
<feature type="domain" description="Plant heme peroxidase family profile" evidence="8">
    <location>
        <begin position="119"/>
        <end position="345"/>
    </location>
</feature>
<dbReference type="GO" id="GO:0034599">
    <property type="term" value="P:cellular response to oxidative stress"/>
    <property type="evidence" value="ECO:0007669"/>
    <property type="project" value="InterPro"/>
</dbReference>
<dbReference type="PROSITE" id="PS50873">
    <property type="entry name" value="PEROXIDASE_4"/>
    <property type="match status" value="1"/>
</dbReference>
<dbReference type="EC" id="1.11.1.-" evidence="7"/>
<evidence type="ECO:0000256" key="7">
    <source>
        <dbReference type="RuleBase" id="RU363051"/>
    </source>
</evidence>
<dbReference type="STRING" id="47427.A0A2H3D935"/>
<dbReference type="SUPFAM" id="SSF48113">
    <property type="entry name" value="Heme-dependent peroxidases"/>
    <property type="match status" value="1"/>
</dbReference>
<protein>
    <recommendedName>
        <fullName evidence="7">Peroxidase</fullName>
        <ecNumber evidence="7">1.11.1.-</ecNumber>
    </recommendedName>
</protein>
<comment type="similarity">
    <text evidence="6">Belongs to the peroxidase family.</text>
</comment>
<keyword evidence="5" id="KW-0408">Iron</keyword>
<keyword evidence="3" id="KW-0479">Metal-binding</keyword>
<dbReference type="AlphaFoldDB" id="A0A2H3D935"/>
<evidence type="ECO:0000313" key="9">
    <source>
        <dbReference type="EMBL" id="PBK90610.1"/>
    </source>
</evidence>
<dbReference type="InterPro" id="IPR044831">
    <property type="entry name" value="Ccp1-like"/>
</dbReference>
<dbReference type="InParanoid" id="A0A2H3D935"/>
<evidence type="ECO:0000256" key="5">
    <source>
        <dbReference type="ARBA" id="ARBA00023004"/>
    </source>
</evidence>
<keyword evidence="7" id="KW-0732">Signal</keyword>
<dbReference type="GO" id="GO:0020037">
    <property type="term" value="F:heme binding"/>
    <property type="evidence" value="ECO:0007669"/>
    <property type="project" value="UniProtKB-UniRule"/>
</dbReference>
<dbReference type="GO" id="GO:0042744">
    <property type="term" value="P:hydrogen peroxide catabolic process"/>
    <property type="evidence" value="ECO:0007669"/>
    <property type="project" value="TreeGrafter"/>
</dbReference>
<evidence type="ECO:0000256" key="4">
    <source>
        <dbReference type="ARBA" id="ARBA00023002"/>
    </source>
</evidence>
<evidence type="ECO:0000256" key="2">
    <source>
        <dbReference type="ARBA" id="ARBA00022617"/>
    </source>
</evidence>
<keyword evidence="4 7" id="KW-0560">Oxidoreductase</keyword>
<dbReference type="GO" id="GO:0004601">
    <property type="term" value="F:peroxidase activity"/>
    <property type="evidence" value="ECO:0007669"/>
    <property type="project" value="UniProtKB-KW"/>
</dbReference>
<keyword evidence="1 7" id="KW-0575">Peroxidase</keyword>
<dbReference type="PANTHER" id="PTHR31356">
    <property type="entry name" value="THYLAKOID LUMENAL 29 KDA PROTEIN, CHLOROPLASTIC-RELATED"/>
    <property type="match status" value="1"/>
</dbReference>
<dbReference type="EMBL" id="KZ293665">
    <property type="protein sequence ID" value="PBK90610.1"/>
    <property type="molecule type" value="Genomic_DNA"/>
</dbReference>
<dbReference type="PRINTS" id="PR00458">
    <property type="entry name" value="PEROXIDASE"/>
</dbReference>
<dbReference type="GO" id="GO:0000302">
    <property type="term" value="P:response to reactive oxygen species"/>
    <property type="evidence" value="ECO:0007669"/>
    <property type="project" value="TreeGrafter"/>
</dbReference>
<keyword evidence="10" id="KW-1185">Reference proteome</keyword>
<reference evidence="10" key="1">
    <citation type="journal article" date="2017" name="Nat. Ecol. Evol.">
        <title>Genome expansion and lineage-specific genetic innovations in the forest pathogenic fungi Armillaria.</title>
        <authorList>
            <person name="Sipos G."/>
            <person name="Prasanna A.N."/>
            <person name="Walter M.C."/>
            <person name="O'Connor E."/>
            <person name="Balint B."/>
            <person name="Krizsan K."/>
            <person name="Kiss B."/>
            <person name="Hess J."/>
            <person name="Varga T."/>
            <person name="Slot J."/>
            <person name="Riley R."/>
            <person name="Boka B."/>
            <person name="Rigling D."/>
            <person name="Barry K."/>
            <person name="Lee J."/>
            <person name="Mihaltcheva S."/>
            <person name="LaButti K."/>
            <person name="Lipzen A."/>
            <person name="Waldron R."/>
            <person name="Moloney N.M."/>
            <person name="Sperisen C."/>
            <person name="Kredics L."/>
            <person name="Vagvoelgyi C."/>
            <person name="Patrignani A."/>
            <person name="Fitzpatrick D."/>
            <person name="Nagy I."/>
            <person name="Doyle S."/>
            <person name="Anderson J.B."/>
            <person name="Grigoriev I.V."/>
            <person name="Gueldener U."/>
            <person name="Muensterkoetter M."/>
            <person name="Nagy L.G."/>
        </authorList>
    </citation>
    <scope>NUCLEOTIDE SEQUENCE [LARGE SCALE GENOMIC DNA]</scope>
    <source>
        <strain evidence="10">Ar21-2</strain>
    </source>
</reference>
<evidence type="ECO:0000256" key="6">
    <source>
        <dbReference type="RuleBase" id="RU004241"/>
    </source>
</evidence>
<evidence type="ECO:0000259" key="8">
    <source>
        <dbReference type="PROSITE" id="PS50873"/>
    </source>
</evidence>
<dbReference type="Proteomes" id="UP000217790">
    <property type="component" value="Unassembled WGS sequence"/>
</dbReference>
<accession>A0A2H3D935</accession>
<dbReference type="PANTHER" id="PTHR31356:SF53">
    <property type="entry name" value="HEME PEROXIDASE"/>
    <property type="match status" value="1"/>
</dbReference>